<reference evidence="9 10" key="1">
    <citation type="submission" date="2020-07" db="EMBL/GenBank/DDBJ databases">
        <title>Genomic Encyclopedia of Type Strains, Phase IV (KMG-V): Genome sequencing to study the core and pangenomes of soil and plant-associated prokaryotes.</title>
        <authorList>
            <person name="Whitman W."/>
        </authorList>
    </citation>
    <scope>NUCLEOTIDE SEQUENCE [LARGE SCALE GENOMIC DNA]</scope>
    <source>
        <strain evidence="9 10">SAS40</strain>
    </source>
</reference>
<comment type="similarity">
    <text evidence="1 8">Belongs to the SOS response-associated peptidase family.</text>
</comment>
<dbReference type="SUPFAM" id="SSF143081">
    <property type="entry name" value="BB1717-like"/>
    <property type="match status" value="1"/>
</dbReference>
<evidence type="ECO:0000256" key="5">
    <source>
        <dbReference type="ARBA" id="ARBA00023124"/>
    </source>
</evidence>
<evidence type="ECO:0000256" key="2">
    <source>
        <dbReference type="ARBA" id="ARBA00022670"/>
    </source>
</evidence>
<evidence type="ECO:0000256" key="1">
    <source>
        <dbReference type="ARBA" id="ARBA00008136"/>
    </source>
</evidence>
<protein>
    <recommendedName>
        <fullName evidence="8">Abasic site processing protein</fullName>
        <ecNumber evidence="8">3.4.-.-</ecNumber>
    </recommendedName>
</protein>
<dbReference type="GO" id="GO:0006508">
    <property type="term" value="P:proteolysis"/>
    <property type="evidence" value="ECO:0007669"/>
    <property type="project" value="UniProtKB-KW"/>
</dbReference>
<dbReference type="GO" id="GO:0003697">
    <property type="term" value="F:single-stranded DNA binding"/>
    <property type="evidence" value="ECO:0007669"/>
    <property type="project" value="InterPro"/>
</dbReference>
<gene>
    <name evidence="9" type="ORF">FHW18_000775</name>
</gene>
<keyword evidence="2 8" id="KW-0645">Protease</keyword>
<keyword evidence="7" id="KW-0456">Lyase</keyword>
<dbReference type="PANTHER" id="PTHR13604">
    <property type="entry name" value="DC12-RELATED"/>
    <property type="match status" value="1"/>
</dbReference>
<keyword evidence="6" id="KW-0238">DNA-binding</keyword>
<evidence type="ECO:0000256" key="6">
    <source>
        <dbReference type="ARBA" id="ARBA00023125"/>
    </source>
</evidence>
<evidence type="ECO:0000256" key="7">
    <source>
        <dbReference type="ARBA" id="ARBA00023239"/>
    </source>
</evidence>
<sequence length="222" mass="24010">MCGRLAQYRDAERYFELLRPNPAAPFAQTSFAHAPVYNVSPGTDPMIIRAGGDGPEPATAHWGYRGRAPRMYVNARVEKAATSGYWKPLWERGRILVPADGWFEWTGDKPNRQPHFIHRTDDAPLLLAAILGSDGFAIVTSSADAGLLDVHDRRPIALTAEGALEWLSPDTSSEDALLVTATQALGETEFAWHAVTRAMGNVKYQAADAVAPIGDAAPGTAD</sequence>
<proteinExistence type="inferred from homology"/>
<keyword evidence="3" id="KW-0227">DNA damage</keyword>
<evidence type="ECO:0000256" key="4">
    <source>
        <dbReference type="ARBA" id="ARBA00022801"/>
    </source>
</evidence>
<dbReference type="Pfam" id="PF02586">
    <property type="entry name" value="SRAP"/>
    <property type="match status" value="1"/>
</dbReference>
<evidence type="ECO:0000313" key="9">
    <source>
        <dbReference type="EMBL" id="NYE81504.1"/>
    </source>
</evidence>
<evidence type="ECO:0000256" key="8">
    <source>
        <dbReference type="RuleBase" id="RU364100"/>
    </source>
</evidence>
<dbReference type="GO" id="GO:0008233">
    <property type="term" value="F:peptidase activity"/>
    <property type="evidence" value="ECO:0007669"/>
    <property type="project" value="UniProtKB-KW"/>
</dbReference>
<dbReference type="PANTHER" id="PTHR13604:SF0">
    <property type="entry name" value="ABASIC SITE PROCESSING PROTEIN HMCES"/>
    <property type="match status" value="1"/>
</dbReference>
<dbReference type="Proteomes" id="UP000542125">
    <property type="component" value="Unassembled WGS sequence"/>
</dbReference>
<dbReference type="RefSeq" id="WP_179583553.1">
    <property type="nucleotide sequence ID" value="NZ_JACBYR010000001.1"/>
</dbReference>
<evidence type="ECO:0000256" key="3">
    <source>
        <dbReference type="ARBA" id="ARBA00022763"/>
    </source>
</evidence>
<dbReference type="EMBL" id="JACBYR010000001">
    <property type="protein sequence ID" value="NYE81504.1"/>
    <property type="molecule type" value="Genomic_DNA"/>
</dbReference>
<evidence type="ECO:0000313" key="10">
    <source>
        <dbReference type="Proteomes" id="UP000542125"/>
    </source>
</evidence>
<organism evidence="9 10">
    <name type="scientific">Pigmentiphaga litoralis</name>
    <dbReference type="NCBI Taxonomy" id="516702"/>
    <lineage>
        <taxon>Bacteria</taxon>
        <taxon>Pseudomonadati</taxon>
        <taxon>Pseudomonadota</taxon>
        <taxon>Betaproteobacteria</taxon>
        <taxon>Burkholderiales</taxon>
        <taxon>Alcaligenaceae</taxon>
        <taxon>Pigmentiphaga</taxon>
    </lineage>
</organism>
<keyword evidence="10" id="KW-1185">Reference proteome</keyword>
<dbReference type="AlphaFoldDB" id="A0A7Y9IR80"/>
<dbReference type="GO" id="GO:0106300">
    <property type="term" value="P:protein-DNA covalent cross-linking repair"/>
    <property type="evidence" value="ECO:0007669"/>
    <property type="project" value="InterPro"/>
</dbReference>
<dbReference type="EC" id="3.4.-.-" evidence="8"/>
<dbReference type="InterPro" id="IPR003738">
    <property type="entry name" value="SRAP"/>
</dbReference>
<comment type="caution">
    <text evidence="9">The sequence shown here is derived from an EMBL/GenBank/DDBJ whole genome shotgun (WGS) entry which is preliminary data.</text>
</comment>
<accession>A0A7Y9IR80</accession>
<keyword evidence="4 8" id="KW-0378">Hydrolase</keyword>
<keyword evidence="5" id="KW-0190">Covalent protein-DNA linkage</keyword>
<dbReference type="Gene3D" id="3.90.1680.10">
    <property type="entry name" value="SOS response associated peptidase-like"/>
    <property type="match status" value="1"/>
</dbReference>
<dbReference type="InterPro" id="IPR036590">
    <property type="entry name" value="SRAP-like"/>
</dbReference>
<name>A0A7Y9IR80_9BURK</name>
<dbReference type="GO" id="GO:0016829">
    <property type="term" value="F:lyase activity"/>
    <property type="evidence" value="ECO:0007669"/>
    <property type="project" value="UniProtKB-KW"/>
</dbReference>